<dbReference type="AlphaFoldDB" id="J9GL47"/>
<proteinExistence type="predicted"/>
<accession>J9GL47</accession>
<name>J9GL47_9ZZZZ</name>
<dbReference type="EMBL" id="AMCI01000592">
    <property type="protein sequence ID" value="EJX08562.1"/>
    <property type="molecule type" value="Genomic_DNA"/>
</dbReference>
<comment type="caution">
    <text evidence="1">The sequence shown here is derived from an EMBL/GenBank/DDBJ whole genome shotgun (WGS) entry which is preliminary data.</text>
</comment>
<reference evidence="1" key="1">
    <citation type="journal article" date="2012" name="PLoS ONE">
        <title>Gene sets for utilization of primary and secondary nutrition supplies in the distal gut of endangered iberian lynx.</title>
        <authorList>
            <person name="Alcaide M."/>
            <person name="Messina E."/>
            <person name="Richter M."/>
            <person name="Bargiela R."/>
            <person name="Peplies J."/>
            <person name="Huws S.A."/>
            <person name="Newbold C.J."/>
            <person name="Golyshin P.N."/>
            <person name="Simon M.A."/>
            <person name="Lopez G."/>
            <person name="Yakimov M.M."/>
            <person name="Ferrer M."/>
        </authorList>
    </citation>
    <scope>NUCLEOTIDE SEQUENCE</scope>
</reference>
<organism evidence="1">
    <name type="scientific">gut metagenome</name>
    <dbReference type="NCBI Taxonomy" id="749906"/>
    <lineage>
        <taxon>unclassified sequences</taxon>
        <taxon>metagenomes</taxon>
        <taxon>organismal metagenomes</taxon>
    </lineage>
</organism>
<protein>
    <submittedName>
        <fullName evidence="1">Uncharacterized protein</fullName>
    </submittedName>
</protein>
<evidence type="ECO:0000313" key="1">
    <source>
        <dbReference type="EMBL" id="EJX08562.1"/>
    </source>
</evidence>
<sequence>MKNIEDEVAFHVMVTVYGSVRIAVTSSLVKKHLNFVRCAIIRRVTSNCIKRIIKFCVLFKKRFLAYSKHIRIFGWARNRFCILVYLSGVLKSRKAEWGLS</sequence>
<gene>
    <name evidence="1" type="ORF">EVA_03325</name>
</gene>